<dbReference type="CDD" id="cd00383">
    <property type="entry name" value="trans_reg_C"/>
    <property type="match status" value="1"/>
</dbReference>
<dbReference type="Proteomes" id="UP000009234">
    <property type="component" value="Chromosome"/>
</dbReference>
<accession>F6DLG0</accession>
<reference evidence="5 6" key="2">
    <citation type="journal article" date="2012" name="Stand. Genomic Sci.">
        <title>Complete genome sequence of the sulfate-reducing firmicute Desulfotomaculum ruminis type strain (DL(T)).</title>
        <authorList>
            <person name="Spring S."/>
            <person name="Visser M."/>
            <person name="Lu M."/>
            <person name="Copeland A."/>
            <person name="Lapidus A."/>
            <person name="Lucas S."/>
            <person name="Cheng J.F."/>
            <person name="Han C."/>
            <person name="Tapia R."/>
            <person name="Goodwin L.A."/>
            <person name="Pitluck S."/>
            <person name="Ivanova N."/>
            <person name="Land M."/>
            <person name="Hauser L."/>
            <person name="Larimer F."/>
            <person name="Rohde M."/>
            <person name="Goker M."/>
            <person name="Detter J.C."/>
            <person name="Kyrpides N.C."/>
            <person name="Woyke T."/>
            <person name="Schaap P.J."/>
            <person name="Plugge C.M."/>
            <person name="Muyzer G."/>
            <person name="Kuever J."/>
            <person name="Pereira I.A."/>
            <person name="Parshina S.N."/>
            <person name="Bernier-Latmani R."/>
            <person name="Stams A.J."/>
            <person name="Klenk H.P."/>
        </authorList>
    </citation>
    <scope>NUCLEOTIDE SEQUENCE [LARGE SCALE GENOMIC DNA]</scope>
    <source>
        <strain evidence="6">ATCC 23193 / DSM 2154 / NCIB 8452 / DL</strain>
    </source>
</reference>
<keyword evidence="1 2" id="KW-0238">DNA-binding</keyword>
<feature type="DNA-binding region" description="OmpR/PhoB-type" evidence="2">
    <location>
        <begin position="68"/>
        <end position="171"/>
    </location>
</feature>
<dbReference type="GO" id="GO:0000160">
    <property type="term" value="P:phosphorelay signal transduction system"/>
    <property type="evidence" value="ECO:0007669"/>
    <property type="project" value="InterPro"/>
</dbReference>
<feature type="region of interest" description="Disordered" evidence="3">
    <location>
        <begin position="57"/>
        <end position="77"/>
    </location>
</feature>
<dbReference type="SMART" id="SM00862">
    <property type="entry name" value="Trans_reg_C"/>
    <property type="match status" value="1"/>
</dbReference>
<reference evidence="6" key="1">
    <citation type="submission" date="2011-05" db="EMBL/GenBank/DDBJ databases">
        <title>Complete sequence of Desulfotomaculum ruminis DSM 2154.</title>
        <authorList>
            <person name="Lucas S."/>
            <person name="Copeland A."/>
            <person name="Lapidus A."/>
            <person name="Cheng J.-F."/>
            <person name="Goodwin L."/>
            <person name="Pitluck S."/>
            <person name="Lu M."/>
            <person name="Detter J.C."/>
            <person name="Han C."/>
            <person name="Tapia R."/>
            <person name="Land M."/>
            <person name="Hauser L."/>
            <person name="Kyrpides N."/>
            <person name="Ivanova N."/>
            <person name="Mikhailova N."/>
            <person name="Pagani I."/>
            <person name="Stams A.J.M."/>
            <person name="Plugge C.M."/>
            <person name="Muyzer G."/>
            <person name="Kuever J."/>
            <person name="Parshina S.N."/>
            <person name="Ivanova A.E."/>
            <person name="Nazina T.N."/>
            <person name="Brambilla E."/>
            <person name="Spring S."/>
            <person name="Klenk H.-P."/>
            <person name="Woyke T."/>
        </authorList>
    </citation>
    <scope>NUCLEOTIDE SEQUENCE [LARGE SCALE GENOMIC DNA]</scope>
    <source>
        <strain evidence="6">ATCC 23193 / DSM 2154 / NCIB 8452 / DL</strain>
    </source>
</reference>
<feature type="domain" description="OmpR/PhoB-type" evidence="4">
    <location>
        <begin position="68"/>
        <end position="171"/>
    </location>
</feature>
<gene>
    <name evidence="5" type="ordered locus">Desru_2260</name>
</gene>
<keyword evidence="6" id="KW-1185">Reference proteome</keyword>
<dbReference type="KEGG" id="dru:Desru_2260"/>
<evidence type="ECO:0000259" key="4">
    <source>
        <dbReference type="PROSITE" id="PS51755"/>
    </source>
</evidence>
<dbReference type="GO" id="GO:0006355">
    <property type="term" value="P:regulation of DNA-templated transcription"/>
    <property type="evidence" value="ECO:0007669"/>
    <property type="project" value="InterPro"/>
</dbReference>
<organism evidence="5 6">
    <name type="scientific">Desulforamulus ruminis (strain ATCC 23193 / DSM 2154 / NCIMB 8452 / DL)</name>
    <name type="common">Desulfotomaculum ruminis</name>
    <dbReference type="NCBI Taxonomy" id="696281"/>
    <lineage>
        <taxon>Bacteria</taxon>
        <taxon>Bacillati</taxon>
        <taxon>Bacillota</taxon>
        <taxon>Clostridia</taxon>
        <taxon>Eubacteriales</taxon>
        <taxon>Peptococcaceae</taxon>
        <taxon>Desulforamulus</taxon>
    </lineage>
</organism>
<protein>
    <submittedName>
        <fullName evidence="5">Transcriptional regulator domain-containing protein</fullName>
    </submittedName>
</protein>
<evidence type="ECO:0000256" key="3">
    <source>
        <dbReference type="SAM" id="MobiDB-lite"/>
    </source>
</evidence>
<dbReference type="RefSeq" id="WP_013842267.1">
    <property type="nucleotide sequence ID" value="NC_015589.1"/>
</dbReference>
<dbReference type="HOGENOM" id="CLU_1493937_0_0_9"/>
<dbReference type="InterPro" id="IPR001867">
    <property type="entry name" value="OmpR/PhoB-type_DNA-bd"/>
</dbReference>
<dbReference type="OrthoDB" id="1787040at2"/>
<dbReference type="GO" id="GO:0003677">
    <property type="term" value="F:DNA binding"/>
    <property type="evidence" value="ECO:0007669"/>
    <property type="project" value="UniProtKB-UniRule"/>
</dbReference>
<sequence>MSQEGWSKVIELRVLGEWQGHHPATGREVGKSGCIELVRLALDVSANPAMSFIKPGSQDSGIRSWPNRRSGEGGEPFPLTVNSSRSEVWLEGRCLELTRTQKRIFFKLAERPGIYVDREALYWSAREDGTVYGPAGEVKGQICRIRKILGDSGQIQRYIQSKRSVGYRLVKEKVRVIHEK</sequence>
<dbReference type="EMBL" id="CP002780">
    <property type="protein sequence ID" value="AEG60508.1"/>
    <property type="molecule type" value="Genomic_DNA"/>
</dbReference>
<dbReference type="AlphaFoldDB" id="F6DLG0"/>
<dbReference type="InterPro" id="IPR036388">
    <property type="entry name" value="WH-like_DNA-bd_sf"/>
</dbReference>
<evidence type="ECO:0000256" key="1">
    <source>
        <dbReference type="ARBA" id="ARBA00023125"/>
    </source>
</evidence>
<dbReference type="Gene3D" id="1.10.10.10">
    <property type="entry name" value="Winged helix-like DNA-binding domain superfamily/Winged helix DNA-binding domain"/>
    <property type="match status" value="1"/>
</dbReference>
<dbReference type="InterPro" id="IPR016032">
    <property type="entry name" value="Sig_transdc_resp-reg_C-effctor"/>
</dbReference>
<evidence type="ECO:0000256" key="2">
    <source>
        <dbReference type="PROSITE-ProRule" id="PRU01091"/>
    </source>
</evidence>
<evidence type="ECO:0000313" key="6">
    <source>
        <dbReference type="Proteomes" id="UP000009234"/>
    </source>
</evidence>
<evidence type="ECO:0000313" key="5">
    <source>
        <dbReference type="EMBL" id="AEG60508.1"/>
    </source>
</evidence>
<dbReference type="Pfam" id="PF00486">
    <property type="entry name" value="Trans_reg_C"/>
    <property type="match status" value="1"/>
</dbReference>
<dbReference type="SUPFAM" id="SSF46894">
    <property type="entry name" value="C-terminal effector domain of the bipartite response regulators"/>
    <property type="match status" value="1"/>
</dbReference>
<dbReference type="PROSITE" id="PS51755">
    <property type="entry name" value="OMPR_PHOB"/>
    <property type="match status" value="1"/>
</dbReference>
<proteinExistence type="predicted"/>
<name>F6DLG0_DESRL</name>
<dbReference type="STRING" id="696281.Desru_2260"/>